<organism evidence="2 3">
    <name type="scientific">Glossina pallidipes</name>
    <name type="common">Tsetse fly</name>
    <dbReference type="NCBI Taxonomy" id="7398"/>
    <lineage>
        <taxon>Eukaryota</taxon>
        <taxon>Metazoa</taxon>
        <taxon>Ecdysozoa</taxon>
        <taxon>Arthropoda</taxon>
        <taxon>Hexapoda</taxon>
        <taxon>Insecta</taxon>
        <taxon>Pterygota</taxon>
        <taxon>Neoptera</taxon>
        <taxon>Endopterygota</taxon>
        <taxon>Diptera</taxon>
        <taxon>Brachycera</taxon>
        <taxon>Muscomorpha</taxon>
        <taxon>Hippoboscoidea</taxon>
        <taxon>Glossinidae</taxon>
        <taxon>Glossina</taxon>
    </lineage>
</organism>
<evidence type="ECO:0000256" key="1">
    <source>
        <dbReference type="SAM" id="MobiDB-lite"/>
    </source>
</evidence>
<dbReference type="VEuPathDB" id="VectorBase:GPAI010731"/>
<evidence type="ECO:0000313" key="3">
    <source>
        <dbReference type="Proteomes" id="UP000092445"/>
    </source>
</evidence>
<sequence length="105" mass="11724">MHALEEWHSELITHSGLQAGGGPIYSGKQEHIASPLISRHWPFGPQAYVQTSSHNSYTDLQRKPEGFSPLARHSEFAPQGDGWQGSFSLFDNSGKTKDNENFKLE</sequence>
<protein>
    <submittedName>
        <fullName evidence="2">Uncharacterized protein</fullName>
    </submittedName>
</protein>
<name>A0A1A9ZCR3_GLOPL</name>
<accession>A0A1A9ZCR3</accession>
<keyword evidence="3" id="KW-1185">Reference proteome</keyword>
<feature type="compositionally biased region" description="Basic and acidic residues" evidence="1">
    <location>
        <begin position="94"/>
        <end position="105"/>
    </location>
</feature>
<reference evidence="2" key="2">
    <citation type="submission" date="2020-05" db="UniProtKB">
        <authorList>
            <consortium name="EnsemblMetazoa"/>
        </authorList>
    </citation>
    <scope>IDENTIFICATION</scope>
    <source>
        <strain evidence="2">IAEA</strain>
    </source>
</reference>
<dbReference type="EnsemblMetazoa" id="GPAI010731-RA">
    <property type="protein sequence ID" value="GPAI010731-PA"/>
    <property type="gene ID" value="GPAI010731"/>
</dbReference>
<reference evidence="3" key="1">
    <citation type="submission" date="2014-03" db="EMBL/GenBank/DDBJ databases">
        <authorList>
            <person name="Aksoy S."/>
            <person name="Warren W."/>
            <person name="Wilson R.K."/>
        </authorList>
    </citation>
    <scope>NUCLEOTIDE SEQUENCE [LARGE SCALE GENOMIC DNA]</scope>
    <source>
        <strain evidence="3">IAEA</strain>
    </source>
</reference>
<feature type="region of interest" description="Disordered" evidence="1">
    <location>
        <begin position="52"/>
        <end position="105"/>
    </location>
</feature>
<proteinExistence type="predicted"/>
<evidence type="ECO:0000313" key="2">
    <source>
        <dbReference type="EnsemblMetazoa" id="GPAI010731-PA"/>
    </source>
</evidence>
<dbReference type="AlphaFoldDB" id="A0A1A9ZCR3"/>
<dbReference type="Proteomes" id="UP000092445">
    <property type="component" value="Unassembled WGS sequence"/>
</dbReference>